<organism evidence="1 2">
    <name type="scientific">Cichorium intybus</name>
    <name type="common">Chicory</name>
    <dbReference type="NCBI Taxonomy" id="13427"/>
    <lineage>
        <taxon>Eukaryota</taxon>
        <taxon>Viridiplantae</taxon>
        <taxon>Streptophyta</taxon>
        <taxon>Embryophyta</taxon>
        <taxon>Tracheophyta</taxon>
        <taxon>Spermatophyta</taxon>
        <taxon>Magnoliopsida</taxon>
        <taxon>eudicotyledons</taxon>
        <taxon>Gunneridae</taxon>
        <taxon>Pentapetalae</taxon>
        <taxon>asterids</taxon>
        <taxon>campanulids</taxon>
        <taxon>Asterales</taxon>
        <taxon>Asteraceae</taxon>
        <taxon>Cichorioideae</taxon>
        <taxon>Cichorieae</taxon>
        <taxon>Cichoriinae</taxon>
        <taxon>Cichorium</taxon>
    </lineage>
</organism>
<sequence length="105" mass="11996">MRVKVISSVVEDKRNLKLAWGWKYRLINTDIRPTVLQETKATCLRFSRLDPLLDLADDLLILAPLISRSLNFMRGSYMCCCVRDSVSPLPICNHRSLPYPSGQDS</sequence>
<reference evidence="1 2" key="2">
    <citation type="journal article" date="2022" name="Mol. Ecol. Resour.">
        <title>The genomes of chicory, endive, great burdock and yacon provide insights into Asteraceae paleo-polyploidization history and plant inulin production.</title>
        <authorList>
            <person name="Fan W."/>
            <person name="Wang S."/>
            <person name="Wang H."/>
            <person name="Wang A."/>
            <person name="Jiang F."/>
            <person name="Liu H."/>
            <person name="Zhao H."/>
            <person name="Xu D."/>
            <person name="Zhang Y."/>
        </authorList>
    </citation>
    <scope>NUCLEOTIDE SEQUENCE [LARGE SCALE GENOMIC DNA]</scope>
    <source>
        <strain evidence="2">cv. Punajuju</strain>
        <tissue evidence="1">Leaves</tissue>
    </source>
</reference>
<accession>A0ACB9H7V3</accession>
<evidence type="ECO:0000313" key="1">
    <source>
        <dbReference type="EMBL" id="KAI3791037.1"/>
    </source>
</evidence>
<reference evidence="2" key="1">
    <citation type="journal article" date="2022" name="Mol. Ecol. Resour.">
        <title>The genomes of chicory, endive, great burdock and yacon provide insights into Asteraceae palaeo-polyploidization history and plant inulin production.</title>
        <authorList>
            <person name="Fan W."/>
            <person name="Wang S."/>
            <person name="Wang H."/>
            <person name="Wang A."/>
            <person name="Jiang F."/>
            <person name="Liu H."/>
            <person name="Zhao H."/>
            <person name="Xu D."/>
            <person name="Zhang Y."/>
        </authorList>
    </citation>
    <scope>NUCLEOTIDE SEQUENCE [LARGE SCALE GENOMIC DNA]</scope>
    <source>
        <strain evidence="2">cv. Punajuju</strain>
    </source>
</reference>
<gene>
    <name evidence="1" type="ORF">L2E82_04583</name>
</gene>
<evidence type="ECO:0000313" key="2">
    <source>
        <dbReference type="Proteomes" id="UP001055811"/>
    </source>
</evidence>
<protein>
    <submittedName>
        <fullName evidence="1">Uncharacterized protein</fullName>
    </submittedName>
</protein>
<name>A0ACB9H7V3_CICIN</name>
<dbReference type="EMBL" id="CM042009">
    <property type="protein sequence ID" value="KAI3791037.1"/>
    <property type="molecule type" value="Genomic_DNA"/>
</dbReference>
<comment type="caution">
    <text evidence="1">The sequence shown here is derived from an EMBL/GenBank/DDBJ whole genome shotgun (WGS) entry which is preliminary data.</text>
</comment>
<proteinExistence type="predicted"/>
<dbReference type="Proteomes" id="UP001055811">
    <property type="component" value="Linkage Group LG01"/>
</dbReference>
<keyword evidence="2" id="KW-1185">Reference proteome</keyword>